<gene>
    <name evidence="1" type="ORF">BDN72DRAFT_780104</name>
</gene>
<dbReference type="Proteomes" id="UP000308600">
    <property type="component" value="Unassembled WGS sequence"/>
</dbReference>
<feature type="non-terminal residue" evidence="1">
    <location>
        <position position="1"/>
    </location>
</feature>
<sequence>FISFLQDVLPVLSQPFSAFETSPNLVLKAISHKPDFFLPFRQLAPTIIRAESTIFSRVDRLNTTAGLFNAVAFRAVFYGSDWAREHLRWFENYKEWQDYYKINKQPEPHYVNKGAYGAYMANRSIEWLKGDWDKAVKAVEKGAWAAIVQKAKAGDIQALFDFLCPFTGIGKLSALLIIGDLVECGFIPMPSAEAWGALIAAIERGGQKGLVQLGLVDLVSAQSVASAFASLHTHVLQVIPSDQLRRFRYDVITLEHAVCKYSRALKYNYIR</sequence>
<reference evidence="1 2" key="1">
    <citation type="journal article" date="2019" name="Nat. Ecol. Evol.">
        <title>Megaphylogeny resolves global patterns of mushroom evolution.</title>
        <authorList>
            <person name="Varga T."/>
            <person name="Krizsan K."/>
            <person name="Foldi C."/>
            <person name="Dima B."/>
            <person name="Sanchez-Garcia M."/>
            <person name="Sanchez-Ramirez S."/>
            <person name="Szollosi G.J."/>
            <person name="Szarkandi J.G."/>
            <person name="Papp V."/>
            <person name="Albert L."/>
            <person name="Andreopoulos W."/>
            <person name="Angelini C."/>
            <person name="Antonin V."/>
            <person name="Barry K.W."/>
            <person name="Bougher N.L."/>
            <person name="Buchanan P."/>
            <person name="Buyck B."/>
            <person name="Bense V."/>
            <person name="Catcheside P."/>
            <person name="Chovatia M."/>
            <person name="Cooper J."/>
            <person name="Damon W."/>
            <person name="Desjardin D."/>
            <person name="Finy P."/>
            <person name="Geml J."/>
            <person name="Haridas S."/>
            <person name="Hughes K."/>
            <person name="Justo A."/>
            <person name="Karasinski D."/>
            <person name="Kautmanova I."/>
            <person name="Kiss B."/>
            <person name="Kocsube S."/>
            <person name="Kotiranta H."/>
            <person name="LaButti K.M."/>
            <person name="Lechner B.E."/>
            <person name="Liimatainen K."/>
            <person name="Lipzen A."/>
            <person name="Lukacs Z."/>
            <person name="Mihaltcheva S."/>
            <person name="Morgado L.N."/>
            <person name="Niskanen T."/>
            <person name="Noordeloos M.E."/>
            <person name="Ohm R.A."/>
            <person name="Ortiz-Santana B."/>
            <person name="Ovrebo C."/>
            <person name="Racz N."/>
            <person name="Riley R."/>
            <person name="Savchenko A."/>
            <person name="Shiryaev A."/>
            <person name="Soop K."/>
            <person name="Spirin V."/>
            <person name="Szebenyi C."/>
            <person name="Tomsovsky M."/>
            <person name="Tulloss R.E."/>
            <person name="Uehling J."/>
            <person name="Grigoriev I.V."/>
            <person name="Vagvolgyi C."/>
            <person name="Papp T."/>
            <person name="Martin F.M."/>
            <person name="Miettinen O."/>
            <person name="Hibbett D.S."/>
            <person name="Nagy L.G."/>
        </authorList>
    </citation>
    <scope>NUCLEOTIDE SEQUENCE [LARGE SCALE GENOMIC DNA]</scope>
    <source>
        <strain evidence="1 2">NL-1719</strain>
    </source>
</reference>
<evidence type="ECO:0000313" key="1">
    <source>
        <dbReference type="EMBL" id="TFK59903.1"/>
    </source>
</evidence>
<proteinExistence type="predicted"/>
<organism evidence="1 2">
    <name type="scientific">Pluteus cervinus</name>
    <dbReference type="NCBI Taxonomy" id="181527"/>
    <lineage>
        <taxon>Eukaryota</taxon>
        <taxon>Fungi</taxon>
        <taxon>Dikarya</taxon>
        <taxon>Basidiomycota</taxon>
        <taxon>Agaricomycotina</taxon>
        <taxon>Agaricomycetes</taxon>
        <taxon>Agaricomycetidae</taxon>
        <taxon>Agaricales</taxon>
        <taxon>Pluteineae</taxon>
        <taxon>Pluteaceae</taxon>
        <taxon>Pluteus</taxon>
    </lineage>
</organism>
<evidence type="ECO:0000313" key="2">
    <source>
        <dbReference type="Proteomes" id="UP000308600"/>
    </source>
</evidence>
<dbReference type="EMBL" id="ML208869">
    <property type="protein sequence ID" value="TFK59903.1"/>
    <property type="molecule type" value="Genomic_DNA"/>
</dbReference>
<keyword evidence="2" id="KW-1185">Reference proteome</keyword>
<name>A0ACD3A200_9AGAR</name>
<accession>A0ACD3A200</accession>
<protein>
    <submittedName>
        <fullName evidence="1">Uncharacterized protein</fullName>
    </submittedName>
</protein>